<dbReference type="Proteomes" id="UP001597120">
    <property type="component" value="Unassembled WGS sequence"/>
</dbReference>
<feature type="domain" description="YdbS-like PH" evidence="2">
    <location>
        <begin position="64"/>
        <end position="143"/>
    </location>
</feature>
<feature type="transmembrane region" description="Helical" evidence="1">
    <location>
        <begin position="39"/>
        <end position="62"/>
    </location>
</feature>
<feature type="domain" description="YdbS-like PH" evidence="2">
    <location>
        <begin position="413"/>
        <end position="491"/>
    </location>
</feature>
<name>A0ABW3D8N3_9BACL</name>
<feature type="transmembrane region" description="Helical" evidence="1">
    <location>
        <begin position="232"/>
        <end position="253"/>
    </location>
</feature>
<evidence type="ECO:0000259" key="2">
    <source>
        <dbReference type="Pfam" id="PF03703"/>
    </source>
</evidence>
<evidence type="ECO:0000256" key="1">
    <source>
        <dbReference type="SAM" id="Phobius"/>
    </source>
</evidence>
<sequence length="501" mass="57293">MTGAKRYHPLLILFDLWKLIRNSGFIALFLFVIKAGSDSYFIIYGRLIFLLVFGISLISIVLKWFTHKYVLDDVSFHLYKGVFNKTEQTVPFAKIQNVHRHTSLFHRLFKVTSIHFETGMAGDDAAVKFEVISPAEADRMEAKIAGADREGRAEHLNGGDLEQAACQTALPRQISNRSIHFEPTRKDIIKASFTSLSFLVLIPILGSLYSKIDDIFHVEKQAEGLFKSILSSWWMITIIIIVLAVASTAFGIVRTFLKYGKYQISSDQDRIYISKGVLDETAFSISKERVQAVIISQSLMKRWLGLAEVKLISAGSAGNEELGGNSLYPYLPVRRAYEMVSEILPGYEVSQNMLRLPAKSLWMRMLRPSWIWILATAALFYFKPTVWKMEQAWWMLSIALLILVVMSRLLDFFNTRYLLKDHFIQFKTGSLATNLFVSKREKVIEVHITRSLFQKWMGLASIETINRAKPVHHASVTDVPLEAARSFYHWYGGRQNDIKVE</sequence>
<dbReference type="PANTHER" id="PTHR34473">
    <property type="entry name" value="UPF0699 TRANSMEMBRANE PROTEIN YDBS"/>
    <property type="match status" value="1"/>
</dbReference>
<protein>
    <submittedName>
        <fullName evidence="3">PH domain-containing protein</fullName>
    </submittedName>
</protein>
<comment type="caution">
    <text evidence="3">The sequence shown here is derived from an EMBL/GenBank/DDBJ whole genome shotgun (WGS) entry which is preliminary data.</text>
</comment>
<keyword evidence="1" id="KW-0472">Membrane</keyword>
<evidence type="ECO:0000313" key="4">
    <source>
        <dbReference type="Proteomes" id="UP001597120"/>
    </source>
</evidence>
<dbReference type="RefSeq" id="WP_379286220.1">
    <property type="nucleotide sequence ID" value="NZ_JBHTIU010000011.1"/>
</dbReference>
<feature type="transmembrane region" description="Helical" evidence="1">
    <location>
        <begin position="369"/>
        <end position="386"/>
    </location>
</feature>
<keyword evidence="4" id="KW-1185">Reference proteome</keyword>
<dbReference type="InterPro" id="IPR014529">
    <property type="entry name" value="UCP026631"/>
</dbReference>
<organism evidence="3 4">
    <name type="scientific">Paenibacillus residui</name>
    <dbReference type="NCBI Taxonomy" id="629724"/>
    <lineage>
        <taxon>Bacteria</taxon>
        <taxon>Bacillati</taxon>
        <taxon>Bacillota</taxon>
        <taxon>Bacilli</taxon>
        <taxon>Bacillales</taxon>
        <taxon>Paenibacillaceae</taxon>
        <taxon>Paenibacillus</taxon>
    </lineage>
</organism>
<dbReference type="PIRSF" id="PIRSF026631">
    <property type="entry name" value="UCP026631"/>
    <property type="match status" value="1"/>
</dbReference>
<accession>A0ABW3D8N3</accession>
<feature type="domain" description="YdbS-like PH" evidence="2">
    <location>
        <begin position="267"/>
        <end position="339"/>
    </location>
</feature>
<dbReference type="InterPro" id="IPR005182">
    <property type="entry name" value="YdbS-like_PH"/>
</dbReference>
<feature type="transmembrane region" description="Helical" evidence="1">
    <location>
        <begin position="193"/>
        <end position="212"/>
    </location>
</feature>
<reference evidence="4" key="1">
    <citation type="journal article" date="2019" name="Int. J. Syst. Evol. Microbiol.">
        <title>The Global Catalogue of Microorganisms (GCM) 10K type strain sequencing project: providing services to taxonomists for standard genome sequencing and annotation.</title>
        <authorList>
            <consortium name="The Broad Institute Genomics Platform"/>
            <consortium name="The Broad Institute Genome Sequencing Center for Infectious Disease"/>
            <person name="Wu L."/>
            <person name="Ma J."/>
        </authorList>
    </citation>
    <scope>NUCLEOTIDE SEQUENCE [LARGE SCALE GENOMIC DNA]</scope>
    <source>
        <strain evidence="4">CCUG 57263</strain>
    </source>
</reference>
<proteinExistence type="predicted"/>
<gene>
    <name evidence="3" type="ORF">ACFQ03_03975</name>
</gene>
<dbReference type="Pfam" id="PF03703">
    <property type="entry name" value="bPH_2"/>
    <property type="match status" value="3"/>
</dbReference>
<feature type="transmembrane region" description="Helical" evidence="1">
    <location>
        <begin position="12"/>
        <end position="33"/>
    </location>
</feature>
<evidence type="ECO:0000313" key="3">
    <source>
        <dbReference type="EMBL" id="MFD0868295.1"/>
    </source>
</evidence>
<feature type="transmembrane region" description="Helical" evidence="1">
    <location>
        <begin position="392"/>
        <end position="410"/>
    </location>
</feature>
<keyword evidence="1" id="KW-1133">Transmembrane helix</keyword>
<dbReference type="PANTHER" id="PTHR34473:SF2">
    <property type="entry name" value="UPF0699 TRANSMEMBRANE PROTEIN YDBT"/>
    <property type="match status" value="1"/>
</dbReference>
<dbReference type="EMBL" id="JBHTIU010000011">
    <property type="protein sequence ID" value="MFD0868295.1"/>
    <property type="molecule type" value="Genomic_DNA"/>
</dbReference>
<keyword evidence="1" id="KW-0812">Transmembrane</keyword>